<dbReference type="AlphaFoldDB" id="A0A0P1AWX1"/>
<dbReference type="Proteomes" id="UP000054928">
    <property type="component" value="Unassembled WGS sequence"/>
</dbReference>
<proteinExistence type="predicted"/>
<keyword evidence="1" id="KW-0175">Coiled coil</keyword>
<dbReference type="OrthoDB" id="129736at2759"/>
<dbReference type="EMBL" id="CCYD01002047">
    <property type="protein sequence ID" value="CEG46254.1"/>
    <property type="molecule type" value="Genomic_DNA"/>
</dbReference>
<evidence type="ECO:0000313" key="3">
    <source>
        <dbReference type="EMBL" id="CEG46254.1"/>
    </source>
</evidence>
<dbReference type="OMA" id="VYCKREK"/>
<feature type="coiled-coil region" evidence="1">
    <location>
        <begin position="759"/>
        <end position="791"/>
    </location>
</feature>
<keyword evidence="4" id="KW-1185">Reference proteome</keyword>
<dbReference type="GeneID" id="36397720"/>
<dbReference type="RefSeq" id="XP_024582623.1">
    <property type="nucleotide sequence ID" value="XM_024717089.1"/>
</dbReference>
<evidence type="ECO:0000256" key="2">
    <source>
        <dbReference type="SAM" id="MobiDB-lite"/>
    </source>
</evidence>
<protein>
    <submittedName>
        <fullName evidence="3">Uncharacterized protein</fullName>
    </submittedName>
</protein>
<dbReference type="STRING" id="4781.A0A0P1AWX1"/>
<name>A0A0P1AWX1_PLAHL</name>
<accession>A0A0P1AWX1</accession>
<evidence type="ECO:0000313" key="4">
    <source>
        <dbReference type="Proteomes" id="UP000054928"/>
    </source>
</evidence>
<organism evidence="3 4">
    <name type="scientific">Plasmopara halstedii</name>
    <name type="common">Downy mildew of sunflower</name>
    <dbReference type="NCBI Taxonomy" id="4781"/>
    <lineage>
        <taxon>Eukaryota</taxon>
        <taxon>Sar</taxon>
        <taxon>Stramenopiles</taxon>
        <taxon>Oomycota</taxon>
        <taxon>Peronosporomycetes</taxon>
        <taxon>Peronosporales</taxon>
        <taxon>Peronosporaceae</taxon>
        <taxon>Plasmopara</taxon>
    </lineage>
</organism>
<feature type="compositionally biased region" description="Low complexity" evidence="2">
    <location>
        <begin position="508"/>
        <end position="521"/>
    </location>
</feature>
<reference evidence="4" key="1">
    <citation type="submission" date="2014-09" db="EMBL/GenBank/DDBJ databases">
        <authorList>
            <person name="Sharma Rahul"/>
            <person name="Thines Marco"/>
        </authorList>
    </citation>
    <scope>NUCLEOTIDE SEQUENCE [LARGE SCALE GENOMIC DNA]</scope>
</reference>
<evidence type="ECO:0000256" key="1">
    <source>
        <dbReference type="SAM" id="Coils"/>
    </source>
</evidence>
<feature type="region of interest" description="Disordered" evidence="2">
    <location>
        <begin position="500"/>
        <end position="530"/>
    </location>
</feature>
<sequence length="1002" mass="109514">MARSKAQQRVLYTTPSQFNNAFEMKPQLYGISSMTLPANSAPIVPGSALNEMTVTDPGLTSALTENKYDLMSSSHQRGSSSSQVIDLTLEDDEEEEDEPMGKNESINATAGIATTAATSSAASDTVDANMIGDASKNVAVAHMFSQAPDMVKEAESDVDEDWPVVSLSLSSSIPMPVSMPEQPISTAYQPVPLSTMVSVMKEAGDNRTQNDSNVEKIANRTDIPDFQGNQKNYAVGKDTQTQAIRQHTCTNPLGGKQSNCGSDANGVTLHQTCESGQNTADLPSPMNPVAQTEALEDGEIYEEGGAPATAIPIVVRSKPDVRCSDTAKLFSKYRNKKQKKRGKKKGKRKLEVMQMKHLMSSESPFSVERSTRQRVYSDVPSGRRYMLAMTVNDPRGSFANVHPVFRNPAPLPFQNAVGLYPPVESPPHHLHRLPHQIPCENSQILRVNRLGSMEMLGGETVHPPQTTLSEQLMQRSFIDRSVSMSPVRPVSGELTINFQRPKGDQLRVSSNSSGAGSSKSVSPREHRDDDFDLDSLRAAALRSKMKRTAMADPLTLVTQSAPVELSVASMSFLPNLKATKEKQTNLEPANLSSENELRLEILRSMTRKREQAVNKTYDDAQKLMPPAMSSTRCEMSKLRPECANPSANVTSAANKKPDVEAQMDQTQSDSMMLSEETNDAFPSDRMVIEKSISSEKNVVDANAKPPLVKALGSVKSLADKAPKTLKFRPLTACKQSVVICLSPEDYSPHNSGDDTRSNRLSLQDAIEEMRRKIAEREQEQANRLLVDATKKPSGSSLSEVETLLSTSQRLSPVTKVSSLLAPLTDNTASSEVGSLAIKTANDQLAGAQADPEVEKVPDENHAQTTISEGTLPVEARAGDCQDTQEHNDTIGVSTFVNMHALPPLMQSEHEQVSPFEGTRLIAMFTNKLQRKHAVQVSVLENLTINASVFKGGKDDIDFDAIRAEYERCVTECNEAQLHISRLSNEVAELEKLLPLDELLLRK</sequence>